<sequence length="337" mass="35649">MIGGSLHMAQTMKAALIKTYSGVSGIEIGETPIPEISGNEVLIKVHAASINPADLLFLSGNYGIKRALPSVGGMEGCGTVIATGNSLVARMLKGKRVAFVSEIYGSWSEYTKASAMTCMVLPDHVSDEQGAVFFVNPASAMAMVKIAKQHKSKAVVQTAGASALGRILVKLGKAEGIPVISIVRKEEHAQLLRDLGGQHIVNSTAPAFEDELKRMTHALGATVCFDAVGGDLTGTVLSALPDGSTLFQYGLLGGNTTTINADDLVFRQKRITGFWASDWVKTQSIFELLSLQGSMKKSVGSQIQTEISQTYSLSQTADAVRQYAANMTSGKVLLLPV</sequence>
<dbReference type="Proteomes" id="UP000618579">
    <property type="component" value="Unassembled WGS sequence"/>
</dbReference>
<dbReference type="PANTHER" id="PTHR48106">
    <property type="entry name" value="QUINONE OXIDOREDUCTASE PIG3-RELATED"/>
    <property type="match status" value="1"/>
</dbReference>
<dbReference type="InterPro" id="IPR020843">
    <property type="entry name" value="ER"/>
</dbReference>
<dbReference type="SUPFAM" id="SSF50129">
    <property type="entry name" value="GroES-like"/>
    <property type="match status" value="1"/>
</dbReference>
<feature type="domain" description="Enoyl reductase (ER)" evidence="3">
    <location>
        <begin position="22"/>
        <end position="334"/>
    </location>
</feature>
<gene>
    <name evidence="4" type="ORF">GC097_17110</name>
</gene>
<reference evidence="4 5" key="1">
    <citation type="submission" date="2019-10" db="EMBL/GenBank/DDBJ databases">
        <title>Description of Paenibacillus pedi sp. nov.</title>
        <authorList>
            <person name="Carlier A."/>
            <person name="Qi S."/>
        </authorList>
    </citation>
    <scope>NUCLEOTIDE SEQUENCE [LARGE SCALE GENOMIC DNA]</scope>
    <source>
        <strain evidence="4 5">LMG 31457</strain>
    </source>
</reference>
<protein>
    <submittedName>
        <fullName evidence="4">Zinc-binding dehydrogenase</fullName>
    </submittedName>
</protein>
<dbReference type="CDD" id="cd08291">
    <property type="entry name" value="ETR_like_1"/>
    <property type="match status" value="1"/>
</dbReference>
<evidence type="ECO:0000256" key="2">
    <source>
        <dbReference type="ARBA" id="ARBA00023002"/>
    </source>
</evidence>
<evidence type="ECO:0000259" key="3">
    <source>
        <dbReference type="SMART" id="SM00829"/>
    </source>
</evidence>
<dbReference type="InterPro" id="IPR036291">
    <property type="entry name" value="NAD(P)-bd_dom_sf"/>
</dbReference>
<dbReference type="EMBL" id="WHNZ01000039">
    <property type="protein sequence ID" value="NOV01738.1"/>
    <property type="molecule type" value="Genomic_DNA"/>
</dbReference>
<dbReference type="InterPro" id="IPR013154">
    <property type="entry name" value="ADH-like_N"/>
</dbReference>
<dbReference type="SMART" id="SM00829">
    <property type="entry name" value="PKS_ER"/>
    <property type="match status" value="1"/>
</dbReference>
<dbReference type="SUPFAM" id="SSF51735">
    <property type="entry name" value="NAD(P)-binding Rossmann-fold domains"/>
    <property type="match status" value="1"/>
</dbReference>
<organism evidence="4 5">
    <name type="scientific">Paenibacillus planticolens</name>
    <dbReference type="NCBI Taxonomy" id="2654976"/>
    <lineage>
        <taxon>Bacteria</taxon>
        <taxon>Bacillati</taxon>
        <taxon>Bacillota</taxon>
        <taxon>Bacilli</taxon>
        <taxon>Bacillales</taxon>
        <taxon>Paenibacillaceae</taxon>
        <taxon>Paenibacillus</taxon>
    </lineage>
</organism>
<dbReference type="Pfam" id="PF00107">
    <property type="entry name" value="ADH_zinc_N"/>
    <property type="match status" value="1"/>
</dbReference>
<dbReference type="InterPro" id="IPR011032">
    <property type="entry name" value="GroES-like_sf"/>
</dbReference>
<dbReference type="PANTHER" id="PTHR48106:SF18">
    <property type="entry name" value="QUINONE OXIDOREDUCTASE PIG3"/>
    <property type="match status" value="1"/>
</dbReference>
<evidence type="ECO:0000313" key="5">
    <source>
        <dbReference type="Proteomes" id="UP000618579"/>
    </source>
</evidence>
<keyword evidence="1" id="KW-0521">NADP</keyword>
<accession>A0ABX1ZPX3</accession>
<dbReference type="InterPro" id="IPR013149">
    <property type="entry name" value="ADH-like_C"/>
</dbReference>
<comment type="caution">
    <text evidence="4">The sequence shown here is derived from an EMBL/GenBank/DDBJ whole genome shotgun (WGS) entry which is preliminary data.</text>
</comment>
<dbReference type="Gene3D" id="3.90.180.10">
    <property type="entry name" value="Medium-chain alcohol dehydrogenases, catalytic domain"/>
    <property type="match status" value="1"/>
</dbReference>
<proteinExistence type="predicted"/>
<dbReference type="Pfam" id="PF08240">
    <property type="entry name" value="ADH_N"/>
    <property type="match status" value="1"/>
</dbReference>
<keyword evidence="2" id="KW-0560">Oxidoreductase</keyword>
<evidence type="ECO:0000313" key="4">
    <source>
        <dbReference type="EMBL" id="NOV01738.1"/>
    </source>
</evidence>
<evidence type="ECO:0000256" key="1">
    <source>
        <dbReference type="ARBA" id="ARBA00022857"/>
    </source>
</evidence>
<name>A0ABX1ZPX3_9BACL</name>
<dbReference type="Gene3D" id="3.40.50.720">
    <property type="entry name" value="NAD(P)-binding Rossmann-like Domain"/>
    <property type="match status" value="1"/>
</dbReference>
<keyword evidence="5" id="KW-1185">Reference proteome</keyword>